<sequence>MPQSNSDFIYVPPNWSPEPQSSPFWRTNRLNANIKTVSYIDTILTLAAVLELHDPRQRTFDVIELVSEGSYKRRKVHIIPSIQGVQINWHIDDDDVGPSYVAVFMDNPGSCDLASLNVSLSVAFLIVLHRQDVSHISATYNTYDVSSSHANWFLLHCALGFEALQSARPSSALRSTSLITKAEDALFCSPAIPSRYDESQIRVLKFDVDFLHQTFLRRIQYQPLSDCMRTSSGTVVSCLTTHLIAARLASRLSQIGVYNGDVVYIGLQDASHVAICTVAVLYTGAGFAIMSTPPVCEAPVLSSQKSLVVLVEHSRATEWLVTATRAVLFDPTDIIMELSTKDQVSRLRDNLGNDTFAIGSPTSSKIAYAVSTMTTQYQEFLVVDHRQACDAMRRHHSQLFRGASPRFVVLTGVGNHYLGNVVWHAFWSGAAITFLGENDKDKLLNRVVEFNCNHIIVPEDEFEQVAKILIHAHKYMHGQSELHEQAGVSGLRSLKNIVVCCPGPITGQSVETLRNESVETRSDYSGLRHNLKPTIKHPIEVLYSDPAEHDVAPHYILEKIPTGTLPHASFGAVVKISESLLVKYNQRVRKAEADMMIYVQLHTTIHVPRVILIFRQGEVTYIVMELVPGRNLQEVWDDLDTVTRQTVMAQISSYIGQMRALPRPSGAAAPGPIDGSRCRGPWFTFYDAGPFDTYSALSEWLNHKLDISLRSLEHVKPGVSSRHRRFTTDHPLVLTHQDLAPRNFMLDSDNHVWMLDWDSAGWYPLYFEYACVRHDRGGDGAPIPDGWKEALLTCLEEYEEEYQLLLTIEWVLTVYFFH</sequence>
<feature type="domain" description="Aminoglycoside phosphotransferase" evidence="1">
    <location>
        <begin position="588"/>
        <end position="782"/>
    </location>
</feature>
<dbReference type="SUPFAM" id="SSF56112">
    <property type="entry name" value="Protein kinase-like (PK-like)"/>
    <property type="match status" value="1"/>
</dbReference>
<protein>
    <recommendedName>
        <fullName evidence="1">Aminoglycoside phosphotransferase domain-containing protein</fullName>
    </recommendedName>
</protein>
<evidence type="ECO:0000313" key="2">
    <source>
        <dbReference type="EMBL" id="CAL1696664.1"/>
    </source>
</evidence>
<dbReference type="PANTHER" id="PTHR21310:SF39">
    <property type="entry name" value="AMINOGLYCOSIDE PHOSPHOTRANSFERASE DOMAIN-CONTAINING PROTEIN"/>
    <property type="match status" value="1"/>
</dbReference>
<accession>A0ABP1CPH8</accession>
<proteinExistence type="predicted"/>
<dbReference type="Gene3D" id="3.90.1200.10">
    <property type="match status" value="1"/>
</dbReference>
<keyword evidence="3" id="KW-1185">Reference proteome</keyword>
<dbReference type="InterPro" id="IPR051678">
    <property type="entry name" value="AGP_Transferase"/>
</dbReference>
<dbReference type="Pfam" id="PF01636">
    <property type="entry name" value="APH"/>
    <property type="match status" value="1"/>
</dbReference>
<dbReference type="Gene3D" id="3.40.50.12780">
    <property type="entry name" value="N-terminal domain of ligase-like"/>
    <property type="match status" value="1"/>
</dbReference>
<dbReference type="EMBL" id="OZ037944">
    <property type="protein sequence ID" value="CAL1696664.1"/>
    <property type="molecule type" value="Genomic_DNA"/>
</dbReference>
<evidence type="ECO:0000259" key="1">
    <source>
        <dbReference type="Pfam" id="PF01636"/>
    </source>
</evidence>
<evidence type="ECO:0000313" key="3">
    <source>
        <dbReference type="Proteomes" id="UP001497453"/>
    </source>
</evidence>
<dbReference type="PANTHER" id="PTHR21310">
    <property type="entry name" value="AMINOGLYCOSIDE PHOSPHOTRANSFERASE-RELATED-RELATED"/>
    <property type="match status" value="1"/>
</dbReference>
<dbReference type="InterPro" id="IPR002575">
    <property type="entry name" value="Aminoglycoside_PTrfase"/>
</dbReference>
<name>A0ABP1CPH8_9APHY</name>
<dbReference type="Proteomes" id="UP001497453">
    <property type="component" value="Chromosome 1"/>
</dbReference>
<gene>
    <name evidence="2" type="ORF">GFSPODELE1_LOCUS1299</name>
</gene>
<organism evidence="2 3">
    <name type="scientific">Somion occarium</name>
    <dbReference type="NCBI Taxonomy" id="3059160"/>
    <lineage>
        <taxon>Eukaryota</taxon>
        <taxon>Fungi</taxon>
        <taxon>Dikarya</taxon>
        <taxon>Basidiomycota</taxon>
        <taxon>Agaricomycotina</taxon>
        <taxon>Agaricomycetes</taxon>
        <taxon>Polyporales</taxon>
        <taxon>Cerrenaceae</taxon>
        <taxon>Somion</taxon>
    </lineage>
</organism>
<dbReference type="InterPro" id="IPR042099">
    <property type="entry name" value="ANL_N_sf"/>
</dbReference>
<reference evidence="3" key="1">
    <citation type="submission" date="2024-04" db="EMBL/GenBank/DDBJ databases">
        <authorList>
            <person name="Shaw F."/>
            <person name="Minotto A."/>
        </authorList>
    </citation>
    <scope>NUCLEOTIDE SEQUENCE [LARGE SCALE GENOMIC DNA]</scope>
</reference>
<dbReference type="InterPro" id="IPR011009">
    <property type="entry name" value="Kinase-like_dom_sf"/>
</dbReference>
<dbReference type="SUPFAM" id="SSF56801">
    <property type="entry name" value="Acetyl-CoA synthetase-like"/>
    <property type="match status" value="1"/>
</dbReference>